<dbReference type="AlphaFoldDB" id="A0A0Z8CMA0"/>
<dbReference type="EMBL" id="FIFN01000020">
    <property type="protein sequence ID" value="CYU27928.1"/>
    <property type="molecule type" value="Genomic_DNA"/>
</dbReference>
<evidence type="ECO:0000313" key="2">
    <source>
        <dbReference type="Proteomes" id="UP000072003"/>
    </source>
</evidence>
<dbReference type="RefSeq" id="WP_044670997.1">
    <property type="nucleotide sequence ID" value="NZ_CEDC01000016.1"/>
</dbReference>
<evidence type="ECO:0000313" key="1">
    <source>
        <dbReference type="EMBL" id="CYU27928.1"/>
    </source>
</evidence>
<protein>
    <submittedName>
        <fullName evidence="1">Uncharacterized protein</fullName>
    </submittedName>
</protein>
<gene>
    <name evidence="1" type="ORF">ERS132462_01756</name>
</gene>
<name>A0A0Z8CMA0_STRSU</name>
<reference evidence="1 2" key="1">
    <citation type="submission" date="2016-02" db="EMBL/GenBank/DDBJ databases">
        <authorList>
            <consortium name="Pathogen Informatics"/>
        </authorList>
    </citation>
    <scope>NUCLEOTIDE SEQUENCE [LARGE SCALE GENOMIC DNA]</scope>
    <source>
        <strain evidence="1 2">LSS100</strain>
    </source>
</reference>
<sequence>MQIFTYRDFLKDKSSLTFEQAEKIYDNLISSVNIHDPKFQEYWKKLIELCAQYSEARGKWFTLTREEQHSFDGARTVLHNDIRKLLLDIRVWIQEQNRDVSWYAEFNDDRKRMGDFANYLNYVYAVNAR</sequence>
<accession>A0A0Z8CMA0</accession>
<organism evidence="1 2">
    <name type="scientific">Streptococcus suis</name>
    <dbReference type="NCBI Taxonomy" id="1307"/>
    <lineage>
        <taxon>Bacteria</taxon>
        <taxon>Bacillati</taxon>
        <taxon>Bacillota</taxon>
        <taxon>Bacilli</taxon>
        <taxon>Lactobacillales</taxon>
        <taxon>Streptococcaceae</taxon>
        <taxon>Streptococcus</taxon>
    </lineage>
</organism>
<dbReference type="Proteomes" id="UP000072003">
    <property type="component" value="Unassembled WGS sequence"/>
</dbReference>
<proteinExistence type="predicted"/>